<comment type="caution">
    <text evidence="1">The sequence shown here is derived from an EMBL/GenBank/DDBJ whole genome shotgun (WGS) entry which is preliminary data.</text>
</comment>
<dbReference type="EMBL" id="JAMXLT020000025">
    <property type="protein sequence ID" value="MDW8550053.1"/>
    <property type="molecule type" value="Genomic_DNA"/>
</dbReference>
<keyword evidence="1" id="KW-0067">ATP-binding</keyword>
<name>A0ABU4JKJ0_9FLAO</name>
<evidence type="ECO:0000313" key="2">
    <source>
        <dbReference type="Proteomes" id="UP001204439"/>
    </source>
</evidence>
<keyword evidence="1" id="KW-0547">Nucleotide-binding</keyword>
<dbReference type="GO" id="GO:0005524">
    <property type="term" value="F:ATP binding"/>
    <property type="evidence" value="ECO:0007669"/>
    <property type="project" value="UniProtKB-KW"/>
</dbReference>
<dbReference type="InterPro" id="IPR036890">
    <property type="entry name" value="HATPase_C_sf"/>
</dbReference>
<protein>
    <submittedName>
        <fullName evidence="1">ATP-binding protein</fullName>
    </submittedName>
</protein>
<dbReference type="RefSeq" id="WP_063970976.1">
    <property type="nucleotide sequence ID" value="NZ_JAMXLT020000025.1"/>
</dbReference>
<dbReference type="SUPFAM" id="SSF55874">
    <property type="entry name" value="ATPase domain of HSP90 chaperone/DNA topoisomerase II/histidine kinase"/>
    <property type="match status" value="1"/>
</dbReference>
<keyword evidence="2" id="KW-1185">Reference proteome</keyword>
<gene>
    <name evidence="1" type="ORF">NG800_014095</name>
</gene>
<sequence length="114" mass="12720">MNRKLTTNSRLVNELFANYISTFTAFCELINNSIQAKANNVWIDIDYTDNSEIHPTIISQITIKDDGIGVHRNELIGGLTTLEAIFKIFFSTVVLLTSSNLLIPLIPTPSFISC</sequence>
<reference evidence="1 2" key="1">
    <citation type="submission" date="2023-11" db="EMBL/GenBank/DDBJ databases">
        <title>First isolation, identification, and characterization of non-pathogenic Epilithonimonas ginsengisoli isolated from diseased farmed rainbow trout (Oncorhynchus mykiss) in Chile.</title>
        <authorList>
            <person name="Miranda C.D."/>
            <person name="Irgang R."/>
            <person name="Concha C."/>
            <person name="Rojas R."/>
            <person name="Avendano R."/>
        </authorList>
    </citation>
    <scope>NUCLEOTIDE SEQUENCE [LARGE SCALE GENOMIC DNA]</scope>
    <source>
        <strain evidence="1 2">FP99</strain>
    </source>
</reference>
<proteinExistence type="predicted"/>
<evidence type="ECO:0000313" key="1">
    <source>
        <dbReference type="EMBL" id="MDW8550053.1"/>
    </source>
</evidence>
<dbReference type="Proteomes" id="UP001204439">
    <property type="component" value="Unassembled WGS sequence"/>
</dbReference>
<accession>A0ABU4JKJ0</accession>
<organism evidence="1 2">
    <name type="scientific">Epilithonimonas ginsengisoli</name>
    <dbReference type="NCBI Taxonomy" id="1245592"/>
    <lineage>
        <taxon>Bacteria</taxon>
        <taxon>Pseudomonadati</taxon>
        <taxon>Bacteroidota</taxon>
        <taxon>Flavobacteriia</taxon>
        <taxon>Flavobacteriales</taxon>
        <taxon>Weeksellaceae</taxon>
        <taxon>Chryseobacterium group</taxon>
        <taxon>Epilithonimonas</taxon>
    </lineage>
</organism>
<dbReference type="Gene3D" id="3.30.565.10">
    <property type="entry name" value="Histidine kinase-like ATPase, C-terminal domain"/>
    <property type="match status" value="1"/>
</dbReference>
<dbReference type="Pfam" id="PF13589">
    <property type="entry name" value="HATPase_c_3"/>
    <property type="match status" value="1"/>
</dbReference>